<protein>
    <submittedName>
        <fullName evidence="1">Uncharacterized protein</fullName>
    </submittedName>
</protein>
<dbReference type="EMBL" id="JAULSR010000009">
    <property type="protein sequence ID" value="KAK0612530.1"/>
    <property type="molecule type" value="Genomic_DNA"/>
</dbReference>
<keyword evidence="2" id="KW-1185">Reference proteome</keyword>
<comment type="caution">
    <text evidence="1">The sequence shown here is derived from an EMBL/GenBank/DDBJ whole genome shotgun (WGS) entry which is preliminary data.</text>
</comment>
<gene>
    <name evidence="1" type="ORF">B0T17DRAFT_475715</name>
</gene>
<feature type="non-terminal residue" evidence="1">
    <location>
        <position position="155"/>
    </location>
</feature>
<evidence type="ECO:0000313" key="1">
    <source>
        <dbReference type="EMBL" id="KAK0612530.1"/>
    </source>
</evidence>
<reference evidence="1" key="1">
    <citation type="submission" date="2023-06" db="EMBL/GenBank/DDBJ databases">
        <title>Genome-scale phylogeny and comparative genomics of the fungal order Sordariales.</title>
        <authorList>
            <consortium name="Lawrence Berkeley National Laboratory"/>
            <person name="Hensen N."/>
            <person name="Bonometti L."/>
            <person name="Westerberg I."/>
            <person name="Brannstrom I.O."/>
            <person name="Guillou S."/>
            <person name="Cros-Aarteil S."/>
            <person name="Calhoun S."/>
            <person name="Haridas S."/>
            <person name="Kuo A."/>
            <person name="Mondo S."/>
            <person name="Pangilinan J."/>
            <person name="Riley R."/>
            <person name="LaButti K."/>
            <person name="Andreopoulos B."/>
            <person name="Lipzen A."/>
            <person name="Chen C."/>
            <person name="Yanf M."/>
            <person name="Daum C."/>
            <person name="Ng V."/>
            <person name="Clum A."/>
            <person name="Steindorff A."/>
            <person name="Ohm R."/>
            <person name="Martin F."/>
            <person name="Silar P."/>
            <person name="Natvig D."/>
            <person name="Lalanne C."/>
            <person name="Gautier V."/>
            <person name="Ament-velasquez S.L."/>
            <person name="Kruys A."/>
            <person name="Hutchinson M.I."/>
            <person name="Powell A.J."/>
            <person name="Barry K."/>
            <person name="Miller A.N."/>
            <person name="Grigoriev I.V."/>
            <person name="Debuchy R."/>
            <person name="Gladieux P."/>
            <person name="Thoren M.H."/>
            <person name="Johannesson H."/>
        </authorList>
    </citation>
    <scope>NUCLEOTIDE SEQUENCE</scope>
    <source>
        <strain evidence="1">SMH3391-2</strain>
    </source>
</reference>
<proteinExistence type="predicted"/>
<organism evidence="1 2">
    <name type="scientific">Bombardia bombarda</name>
    <dbReference type="NCBI Taxonomy" id="252184"/>
    <lineage>
        <taxon>Eukaryota</taxon>
        <taxon>Fungi</taxon>
        <taxon>Dikarya</taxon>
        <taxon>Ascomycota</taxon>
        <taxon>Pezizomycotina</taxon>
        <taxon>Sordariomycetes</taxon>
        <taxon>Sordariomycetidae</taxon>
        <taxon>Sordariales</taxon>
        <taxon>Lasiosphaeriaceae</taxon>
        <taxon>Bombardia</taxon>
    </lineage>
</organism>
<feature type="non-terminal residue" evidence="1">
    <location>
        <position position="1"/>
    </location>
</feature>
<dbReference type="Proteomes" id="UP001174934">
    <property type="component" value="Unassembled WGS sequence"/>
</dbReference>
<evidence type="ECO:0000313" key="2">
    <source>
        <dbReference type="Proteomes" id="UP001174934"/>
    </source>
</evidence>
<name>A0AA39U617_9PEZI</name>
<accession>A0AA39U617</accession>
<sequence length="155" mass="17936">KQSIRRLIELLWWRRFNTVKELCRAEQIFASGTTEEDARALRGPMKSAWDHYVNSNQMLLEMQGLTPDCPFSGDILTKAQDLVRSDSNSDRSWNLAWLCLVRIRDHNLVAKCVVSKATRSELWADDIPTPEEIDQLADEFQVAWEEAVNGMLLNW</sequence>
<dbReference type="AlphaFoldDB" id="A0AA39U617"/>